<keyword evidence="2" id="KW-0238">DNA-binding</keyword>
<name>A0ABX7YNT4_9STRE</name>
<dbReference type="Proteomes" id="UP000677616">
    <property type="component" value="Chromosome"/>
</dbReference>
<dbReference type="PANTHER" id="PTHR43280">
    <property type="entry name" value="ARAC-FAMILY TRANSCRIPTIONAL REGULATOR"/>
    <property type="match status" value="1"/>
</dbReference>
<dbReference type="RefSeq" id="WP_212572052.1">
    <property type="nucleotide sequence ID" value="NZ_CP073084.1"/>
</dbReference>
<dbReference type="PROSITE" id="PS01124">
    <property type="entry name" value="HTH_ARAC_FAMILY_2"/>
    <property type="match status" value="1"/>
</dbReference>
<gene>
    <name evidence="5" type="ORF">INT76_03060</name>
</gene>
<reference evidence="5 6" key="1">
    <citation type="submission" date="2021-04" db="EMBL/GenBank/DDBJ databases">
        <title>Complete genome sequence of a novel Streptococcus species.</title>
        <authorList>
            <person name="Teng J.L.L."/>
        </authorList>
    </citation>
    <scope>NUCLEOTIDE SEQUENCE [LARGE SCALE GENOMIC DNA]</scope>
    <source>
        <strain evidence="5 6">HKU75</strain>
    </source>
</reference>
<keyword evidence="1" id="KW-0805">Transcription regulation</keyword>
<dbReference type="PANTHER" id="PTHR43280:SF30">
    <property type="entry name" value="MMSAB OPERON REGULATORY PROTEIN"/>
    <property type="match status" value="1"/>
</dbReference>
<keyword evidence="3" id="KW-0804">Transcription</keyword>
<dbReference type="InterPro" id="IPR003313">
    <property type="entry name" value="AraC-bd"/>
</dbReference>
<keyword evidence="6" id="KW-1185">Reference proteome</keyword>
<evidence type="ECO:0000256" key="1">
    <source>
        <dbReference type="ARBA" id="ARBA00023015"/>
    </source>
</evidence>
<dbReference type="SMART" id="SM00342">
    <property type="entry name" value="HTH_ARAC"/>
    <property type="match status" value="1"/>
</dbReference>
<evidence type="ECO:0000313" key="5">
    <source>
        <dbReference type="EMBL" id="QUE54879.1"/>
    </source>
</evidence>
<dbReference type="InterPro" id="IPR018060">
    <property type="entry name" value="HTH_AraC"/>
</dbReference>
<evidence type="ECO:0000259" key="4">
    <source>
        <dbReference type="PROSITE" id="PS01124"/>
    </source>
</evidence>
<organism evidence="5 6">
    <name type="scientific">Streptococcus oriscaviae</name>
    <dbReference type="NCBI Taxonomy" id="2781599"/>
    <lineage>
        <taxon>Bacteria</taxon>
        <taxon>Bacillati</taxon>
        <taxon>Bacillota</taxon>
        <taxon>Bacilli</taxon>
        <taxon>Lactobacillales</taxon>
        <taxon>Streptococcaceae</taxon>
        <taxon>Streptococcus</taxon>
    </lineage>
</organism>
<sequence>MNILNIYNELKSNNFDLNVDHYGAEICDKNYSFGPTVRENYVLHFIVHGKGAFTINGQTTPLKEGDLFILPKNQVTFYQADSEEPWSYIWVGFSGSRVETILKQSQLLENYYLHSHLNSPILEEMVAITRVGQHSLHLVTELSLIGQLHKLLAALIDEFPNKALKESQQTTKHYVTQAIKMIHSLYASPLKVADIAGKLALNRSYLYKIFKQETGYSIKEYLLSVRMNRSRELLLNPKWSITEVSLSVGYQDPLNFSTAFKHYFHMSPSDYRKAQLKKD</sequence>
<dbReference type="Gene3D" id="2.60.120.280">
    <property type="entry name" value="Regulatory protein AraC"/>
    <property type="match status" value="1"/>
</dbReference>
<dbReference type="InterPro" id="IPR020449">
    <property type="entry name" value="Tscrpt_reg_AraC-type_HTH"/>
</dbReference>
<proteinExistence type="predicted"/>
<dbReference type="EMBL" id="CP073084">
    <property type="protein sequence ID" value="QUE54879.1"/>
    <property type="molecule type" value="Genomic_DNA"/>
</dbReference>
<dbReference type="PRINTS" id="PR00032">
    <property type="entry name" value="HTHARAC"/>
</dbReference>
<dbReference type="SUPFAM" id="SSF51215">
    <property type="entry name" value="Regulatory protein AraC"/>
    <property type="match status" value="1"/>
</dbReference>
<dbReference type="CDD" id="cd06986">
    <property type="entry name" value="cupin_MmsR-like_N"/>
    <property type="match status" value="1"/>
</dbReference>
<dbReference type="InterPro" id="IPR009057">
    <property type="entry name" value="Homeodomain-like_sf"/>
</dbReference>
<dbReference type="SUPFAM" id="SSF46689">
    <property type="entry name" value="Homeodomain-like"/>
    <property type="match status" value="2"/>
</dbReference>
<protein>
    <submittedName>
        <fullName evidence="5">AraC family transcriptional regulator</fullName>
    </submittedName>
</protein>
<accession>A0ABX7YNT4</accession>
<feature type="domain" description="HTH araC/xylS-type" evidence="4">
    <location>
        <begin position="176"/>
        <end position="274"/>
    </location>
</feature>
<dbReference type="Pfam" id="PF02311">
    <property type="entry name" value="AraC_binding"/>
    <property type="match status" value="1"/>
</dbReference>
<dbReference type="InterPro" id="IPR037923">
    <property type="entry name" value="HTH-like"/>
</dbReference>
<evidence type="ECO:0000256" key="3">
    <source>
        <dbReference type="ARBA" id="ARBA00023163"/>
    </source>
</evidence>
<dbReference type="Pfam" id="PF12833">
    <property type="entry name" value="HTH_18"/>
    <property type="match status" value="1"/>
</dbReference>
<evidence type="ECO:0000313" key="6">
    <source>
        <dbReference type="Proteomes" id="UP000677616"/>
    </source>
</evidence>
<dbReference type="Gene3D" id="1.10.10.60">
    <property type="entry name" value="Homeodomain-like"/>
    <property type="match status" value="2"/>
</dbReference>
<evidence type="ECO:0000256" key="2">
    <source>
        <dbReference type="ARBA" id="ARBA00023125"/>
    </source>
</evidence>